<keyword evidence="1" id="KW-0732">Signal</keyword>
<organism evidence="2 3">
    <name type="scientific">Folsomia candida</name>
    <name type="common">Springtail</name>
    <dbReference type="NCBI Taxonomy" id="158441"/>
    <lineage>
        <taxon>Eukaryota</taxon>
        <taxon>Metazoa</taxon>
        <taxon>Ecdysozoa</taxon>
        <taxon>Arthropoda</taxon>
        <taxon>Hexapoda</taxon>
        <taxon>Collembola</taxon>
        <taxon>Entomobryomorpha</taxon>
        <taxon>Isotomoidea</taxon>
        <taxon>Isotomidae</taxon>
        <taxon>Proisotominae</taxon>
        <taxon>Folsomia</taxon>
    </lineage>
</organism>
<dbReference type="Proteomes" id="UP000198287">
    <property type="component" value="Unassembled WGS sequence"/>
</dbReference>
<protein>
    <submittedName>
        <fullName evidence="2">Uncharacterized protein</fullName>
    </submittedName>
</protein>
<sequence>MERFIFIFLALILSVIGFCLCDRLFAGLHPWIVANHSACMSGGKALKLRHKGWRTRCESNHNWTANHSIDALHHPIYTVSCVNNAISKKRGHIWFGPELKNGHPSSINYETKLEELDAMSVAYSTGEFIVIEATDFGIVYYIQIKTPDPHSASCYKLVNNKSPNITLTRDTKC</sequence>
<evidence type="ECO:0000256" key="1">
    <source>
        <dbReference type="SAM" id="SignalP"/>
    </source>
</evidence>
<gene>
    <name evidence="2" type="ORF">Fcan01_01573</name>
</gene>
<accession>A0A226F3Z3</accession>
<dbReference type="EMBL" id="LNIX01000001">
    <property type="protein sequence ID" value="OXA64505.1"/>
    <property type="molecule type" value="Genomic_DNA"/>
</dbReference>
<evidence type="ECO:0000313" key="2">
    <source>
        <dbReference type="EMBL" id="OXA64505.1"/>
    </source>
</evidence>
<name>A0A226F3Z3_FOLCA</name>
<proteinExistence type="predicted"/>
<evidence type="ECO:0000313" key="3">
    <source>
        <dbReference type="Proteomes" id="UP000198287"/>
    </source>
</evidence>
<keyword evidence="3" id="KW-1185">Reference proteome</keyword>
<dbReference type="AlphaFoldDB" id="A0A226F3Z3"/>
<reference evidence="2 3" key="1">
    <citation type="submission" date="2015-12" db="EMBL/GenBank/DDBJ databases">
        <title>The genome of Folsomia candida.</title>
        <authorList>
            <person name="Faddeeva A."/>
            <person name="Derks M.F."/>
            <person name="Anvar Y."/>
            <person name="Smit S."/>
            <person name="Van Straalen N."/>
            <person name="Roelofs D."/>
        </authorList>
    </citation>
    <scope>NUCLEOTIDE SEQUENCE [LARGE SCALE GENOMIC DNA]</scope>
    <source>
        <strain evidence="2 3">VU population</strain>
        <tissue evidence="2">Whole body</tissue>
    </source>
</reference>
<feature type="signal peptide" evidence="1">
    <location>
        <begin position="1"/>
        <end position="21"/>
    </location>
</feature>
<feature type="chain" id="PRO_5012940363" evidence="1">
    <location>
        <begin position="22"/>
        <end position="173"/>
    </location>
</feature>
<comment type="caution">
    <text evidence="2">The sequence shown here is derived from an EMBL/GenBank/DDBJ whole genome shotgun (WGS) entry which is preliminary data.</text>
</comment>